<dbReference type="GO" id="GO:0016787">
    <property type="term" value="F:hydrolase activity"/>
    <property type="evidence" value="ECO:0007669"/>
    <property type="project" value="UniProtKB-KW"/>
</dbReference>
<dbReference type="AlphaFoldDB" id="A0ABD3CBQ1"/>
<dbReference type="InterPro" id="IPR049163">
    <property type="entry name" value="Pif1-like_2B_dom"/>
</dbReference>
<feature type="domain" description="DNA helicase Pif1-like DEAD-box helicase" evidence="2">
    <location>
        <begin position="1"/>
        <end position="183"/>
    </location>
</feature>
<keyword evidence="1" id="KW-0227">DNA damage</keyword>
<comment type="catalytic activity">
    <reaction evidence="1">
        <text>ATP + H2O = ADP + phosphate + H(+)</text>
        <dbReference type="Rhea" id="RHEA:13065"/>
        <dbReference type="ChEBI" id="CHEBI:15377"/>
        <dbReference type="ChEBI" id="CHEBI:15378"/>
        <dbReference type="ChEBI" id="CHEBI:30616"/>
        <dbReference type="ChEBI" id="CHEBI:43474"/>
        <dbReference type="ChEBI" id="CHEBI:456216"/>
        <dbReference type="EC" id="5.6.2.3"/>
    </reaction>
</comment>
<dbReference type="FunFam" id="3.40.50.300:FF:002884">
    <property type="entry name" value="ATP-dependent DNA helicase"/>
    <property type="match status" value="1"/>
</dbReference>
<dbReference type="Pfam" id="PF05970">
    <property type="entry name" value="PIF1"/>
    <property type="match status" value="1"/>
</dbReference>
<dbReference type="SUPFAM" id="SSF52540">
    <property type="entry name" value="P-loop containing nucleoside triphosphate hydrolases"/>
    <property type="match status" value="2"/>
</dbReference>
<dbReference type="PANTHER" id="PTHR10492">
    <property type="match status" value="1"/>
</dbReference>
<dbReference type="Pfam" id="PF21530">
    <property type="entry name" value="Pif1_2B_dom"/>
    <property type="match status" value="1"/>
</dbReference>
<keyword evidence="1" id="KW-0067">ATP-binding</keyword>
<evidence type="ECO:0000259" key="3">
    <source>
        <dbReference type="Pfam" id="PF21530"/>
    </source>
</evidence>
<comment type="caution">
    <text evidence="4">The sequence shown here is derived from an EMBL/GenBank/DDBJ whole genome shotgun (WGS) entry which is preliminary data.</text>
</comment>
<keyword evidence="1" id="KW-0233">DNA recombination</keyword>
<organism evidence="4 5">
    <name type="scientific">Castilleja foliolosa</name>
    <dbReference type="NCBI Taxonomy" id="1961234"/>
    <lineage>
        <taxon>Eukaryota</taxon>
        <taxon>Viridiplantae</taxon>
        <taxon>Streptophyta</taxon>
        <taxon>Embryophyta</taxon>
        <taxon>Tracheophyta</taxon>
        <taxon>Spermatophyta</taxon>
        <taxon>Magnoliopsida</taxon>
        <taxon>eudicotyledons</taxon>
        <taxon>Gunneridae</taxon>
        <taxon>Pentapetalae</taxon>
        <taxon>asterids</taxon>
        <taxon>lamiids</taxon>
        <taxon>Lamiales</taxon>
        <taxon>Orobanchaceae</taxon>
        <taxon>Pedicularideae</taxon>
        <taxon>Castillejinae</taxon>
        <taxon>Castilleja</taxon>
    </lineage>
</organism>
<keyword evidence="5" id="KW-1185">Reference proteome</keyword>
<accession>A0ABD3CBQ1</accession>
<protein>
    <recommendedName>
        <fullName evidence="1">ATP-dependent DNA helicase</fullName>
        <ecNumber evidence="1">5.6.2.3</ecNumber>
    </recommendedName>
</protein>
<evidence type="ECO:0000259" key="2">
    <source>
        <dbReference type="Pfam" id="PF05970"/>
    </source>
</evidence>
<dbReference type="EC" id="5.6.2.3" evidence="1"/>
<dbReference type="Proteomes" id="UP001632038">
    <property type="component" value="Unassembled WGS sequence"/>
</dbReference>
<proteinExistence type="inferred from homology"/>
<dbReference type="InterPro" id="IPR027417">
    <property type="entry name" value="P-loop_NTPase"/>
</dbReference>
<sequence>MWRTLSAALRSKGHIVLNVASSGIASLLLLGGRTAHSRFGIPLNPHEGSDCNIRKGTPLADLIIRCKLIIWDEAPMMHKHCFEAVHNSLQDIMEDIHPANKDKPFGGKTVVFGGDFRQILPVVPKGSRQDIVNATINSSYLWKHCKVLRLTKNMRLQSLDNMDERAQLKEFSEWIASIGDGKLGIDDDCAASIEIPDDMLIKYSGDPITAIVEDTYPMFRDSIDDPMFLKDRAILAPTLEMVDSINEYMNSLNSSEGYTYLSSDSTCKSDGSVNDFISELHTPEFLNAISCSGVPNHKLHLKVGTPVMLLRNLDHSMGLCNGTRLVVTKLSTHVIQCKILTGAKAGDKVLLPRLNLTPSSSRIPFKFKRRQFPIMISYAMTINKSQGQSLSNVGLFLRKPVFSHGQLYVAVSRVTNRKGLRILVCGDDDTALNTTDNVVYKEVFSNI</sequence>
<dbReference type="GO" id="GO:0006281">
    <property type="term" value="P:DNA repair"/>
    <property type="evidence" value="ECO:0007669"/>
    <property type="project" value="UniProtKB-KW"/>
</dbReference>
<feature type="domain" description="DNA helicase Pif1-like 2B" evidence="3">
    <location>
        <begin position="284"/>
        <end position="330"/>
    </location>
</feature>
<dbReference type="Gene3D" id="3.40.50.300">
    <property type="entry name" value="P-loop containing nucleotide triphosphate hydrolases"/>
    <property type="match status" value="2"/>
</dbReference>
<dbReference type="GO" id="GO:0005524">
    <property type="term" value="F:ATP binding"/>
    <property type="evidence" value="ECO:0007669"/>
    <property type="project" value="UniProtKB-KW"/>
</dbReference>
<name>A0ABD3CBQ1_9LAMI</name>
<dbReference type="GO" id="GO:0006310">
    <property type="term" value="P:DNA recombination"/>
    <property type="evidence" value="ECO:0007669"/>
    <property type="project" value="UniProtKB-KW"/>
</dbReference>
<dbReference type="GO" id="GO:0043139">
    <property type="term" value="F:5'-3' DNA helicase activity"/>
    <property type="evidence" value="ECO:0007669"/>
    <property type="project" value="UniProtKB-EC"/>
</dbReference>
<dbReference type="InterPro" id="IPR010285">
    <property type="entry name" value="DNA_helicase_pif1-like_DEAD"/>
</dbReference>
<gene>
    <name evidence="4" type="ORF">CASFOL_029351</name>
</gene>
<keyword evidence="1" id="KW-0547">Nucleotide-binding</keyword>
<evidence type="ECO:0000256" key="1">
    <source>
        <dbReference type="RuleBase" id="RU363044"/>
    </source>
</evidence>
<comment type="cofactor">
    <cofactor evidence="1">
        <name>Mg(2+)</name>
        <dbReference type="ChEBI" id="CHEBI:18420"/>
    </cofactor>
</comment>
<comment type="similarity">
    <text evidence="1">Belongs to the helicase family.</text>
</comment>
<evidence type="ECO:0000313" key="4">
    <source>
        <dbReference type="EMBL" id="KAL3626779.1"/>
    </source>
</evidence>
<dbReference type="Gene3D" id="2.30.30.940">
    <property type="match status" value="1"/>
</dbReference>
<reference evidence="5" key="1">
    <citation type="journal article" date="2024" name="IScience">
        <title>Strigolactones Initiate the Formation of Haustorium-like Structures in Castilleja.</title>
        <authorList>
            <person name="Buerger M."/>
            <person name="Peterson D."/>
            <person name="Chory J."/>
        </authorList>
    </citation>
    <scope>NUCLEOTIDE SEQUENCE [LARGE SCALE GENOMIC DNA]</scope>
</reference>
<dbReference type="CDD" id="cd18809">
    <property type="entry name" value="SF1_C_RecD"/>
    <property type="match status" value="1"/>
</dbReference>
<keyword evidence="1" id="KW-0347">Helicase</keyword>
<keyword evidence="1" id="KW-0378">Hydrolase</keyword>
<dbReference type="PANTHER" id="PTHR10492:SF101">
    <property type="entry name" value="ATP-DEPENDENT DNA HELICASE"/>
    <property type="match status" value="1"/>
</dbReference>
<evidence type="ECO:0000313" key="5">
    <source>
        <dbReference type="Proteomes" id="UP001632038"/>
    </source>
</evidence>
<keyword evidence="1" id="KW-0234">DNA repair</keyword>
<dbReference type="EMBL" id="JAVIJP010000044">
    <property type="protein sequence ID" value="KAL3626779.1"/>
    <property type="molecule type" value="Genomic_DNA"/>
</dbReference>